<dbReference type="EC" id="3.1.1.-" evidence="3"/>
<dbReference type="GO" id="GO:0052689">
    <property type="term" value="F:carboxylic ester hydrolase activity"/>
    <property type="evidence" value="ECO:0007669"/>
    <property type="project" value="TreeGrafter"/>
</dbReference>
<comment type="similarity">
    <text evidence="1 3">Belongs to the type-B carboxylesterase/lipase family.</text>
</comment>
<dbReference type="InterPro" id="IPR002018">
    <property type="entry name" value="CarbesteraseB"/>
</dbReference>
<reference evidence="5 8" key="3">
    <citation type="submission" date="2020-07" db="EMBL/GenBank/DDBJ databases">
        <title>Sequencing the genomes of 1000 actinobacteria strains.</title>
        <authorList>
            <person name="Klenk H.-P."/>
        </authorList>
    </citation>
    <scope>NUCLEOTIDE SEQUENCE [LARGE SCALE GENOMIC DNA]</scope>
    <source>
        <strain evidence="5 8">DSM 45278</strain>
    </source>
</reference>
<dbReference type="OrthoDB" id="4308422at2"/>
<sequence>MDAERTVKTTAGRVRGIASPRSESGETTVYRGIPYAAAPFGEHRFAAPAPASDWDGVRDCTSFGPPPPQGAQLLGAAPWGPETSLDCLSLNVWTAAREGDRAPVLVWIHGGAYIVGAASELTYDGTRLAESGLVVVGINYRLGFEGFGHVPGRPDNRGLLDQAAALRWVRENVAAFGGDPDNVTVAGESAGAGSVVSLMASPNARGLFRRAIAHSVPGDMLTVDTARFVSGRIAEAAGVPLEAGALAALPPEKLLEATDLVLAHSPSKKSGGVRTQPFTCFAPVVGGPELPEAPLEAVARGAASEVDLLTGHNAHEYRLFTELGQSVEIDGESDLAVTASRLGLGGDAVAAYREVHPGATLRELYAAIQGDALFAEYTARFAEAHAAAGGRAHFFRLAAESPAVQGRLGSCHAFDLPFAFGNLDTDFGRFLLDGEPGEAHRALSDRMVAAWRDFAATGDPGWPAVSADATAVKVWNTEDLLHDSDPSPVRALWSGVAIVPR</sequence>
<dbReference type="PANTHER" id="PTHR43918">
    <property type="entry name" value="ACETYLCHOLINESTERASE"/>
    <property type="match status" value="1"/>
</dbReference>
<reference evidence="7" key="1">
    <citation type="submission" date="2016-08" db="EMBL/GenBank/DDBJ databases">
        <authorList>
            <person name="Tokovenko B."/>
            <person name="Kalinowski J."/>
        </authorList>
    </citation>
    <scope>NUCLEOTIDE SEQUENCE [LARGE SCALE GENOMIC DNA]</scope>
    <source>
        <strain evidence="7">UTMC102</strain>
    </source>
</reference>
<comment type="caution">
    <text evidence="6">The sequence shown here is derived from an EMBL/GenBank/DDBJ whole genome shotgun (WGS) entry which is preliminary data.</text>
</comment>
<evidence type="ECO:0000259" key="4">
    <source>
        <dbReference type="Pfam" id="PF00135"/>
    </source>
</evidence>
<accession>A0A1V3C125</accession>
<dbReference type="STRING" id="501010.NOSIN_12385"/>
<dbReference type="SUPFAM" id="SSF53474">
    <property type="entry name" value="alpha/beta-Hydrolases"/>
    <property type="match status" value="1"/>
</dbReference>
<proteinExistence type="inferred from homology"/>
<dbReference type="EMBL" id="JACCHL010000001">
    <property type="protein sequence ID" value="NYH50644.1"/>
    <property type="molecule type" value="Genomic_DNA"/>
</dbReference>
<dbReference type="InterPro" id="IPR029058">
    <property type="entry name" value="AB_hydrolase_fold"/>
</dbReference>
<dbReference type="AlphaFoldDB" id="A0A1V3C125"/>
<dbReference type="Proteomes" id="UP000584931">
    <property type="component" value="Unassembled WGS sequence"/>
</dbReference>
<name>A0A1V3C125_9ACTN</name>
<dbReference type="RefSeq" id="WP_077690911.1">
    <property type="nucleotide sequence ID" value="NZ_JACCHL010000001.1"/>
</dbReference>
<dbReference type="Gene3D" id="3.40.50.1820">
    <property type="entry name" value="alpha/beta hydrolase"/>
    <property type="match status" value="1"/>
</dbReference>
<keyword evidence="7" id="KW-1185">Reference proteome</keyword>
<protein>
    <recommendedName>
        <fullName evidence="3">Carboxylic ester hydrolase</fullName>
        <ecNumber evidence="3">3.1.1.-</ecNumber>
    </recommendedName>
</protein>
<dbReference type="PROSITE" id="PS00122">
    <property type="entry name" value="CARBOXYLESTERASE_B_1"/>
    <property type="match status" value="1"/>
</dbReference>
<organism evidence="6 7">
    <name type="scientific">Nocardiopsis sinuspersici</name>
    <dbReference type="NCBI Taxonomy" id="501010"/>
    <lineage>
        <taxon>Bacteria</taxon>
        <taxon>Bacillati</taxon>
        <taxon>Actinomycetota</taxon>
        <taxon>Actinomycetes</taxon>
        <taxon>Streptosporangiales</taxon>
        <taxon>Nocardiopsidaceae</taxon>
        <taxon>Nocardiopsis</taxon>
    </lineage>
</organism>
<dbReference type="Proteomes" id="UP000189004">
    <property type="component" value="Unassembled WGS sequence"/>
</dbReference>
<gene>
    <name evidence="5" type="ORF">HNR06_000233</name>
    <name evidence="6" type="ORF">NOSIN_12385</name>
</gene>
<evidence type="ECO:0000313" key="6">
    <source>
        <dbReference type="EMBL" id="OOC54507.1"/>
    </source>
</evidence>
<evidence type="ECO:0000256" key="3">
    <source>
        <dbReference type="RuleBase" id="RU361235"/>
    </source>
</evidence>
<dbReference type="Pfam" id="PF00135">
    <property type="entry name" value="COesterase"/>
    <property type="match status" value="1"/>
</dbReference>
<keyword evidence="2 3" id="KW-0378">Hydrolase</keyword>
<dbReference type="PANTHER" id="PTHR43918:SF4">
    <property type="entry name" value="CARBOXYLIC ESTER HYDROLASE"/>
    <property type="match status" value="1"/>
</dbReference>
<evidence type="ECO:0000256" key="1">
    <source>
        <dbReference type="ARBA" id="ARBA00005964"/>
    </source>
</evidence>
<evidence type="ECO:0000313" key="7">
    <source>
        <dbReference type="Proteomes" id="UP000189004"/>
    </source>
</evidence>
<evidence type="ECO:0000313" key="8">
    <source>
        <dbReference type="Proteomes" id="UP000584931"/>
    </source>
</evidence>
<accession>A0A7Z0BIS2</accession>
<feature type="domain" description="Carboxylesterase type B" evidence="4">
    <location>
        <begin position="4"/>
        <end position="461"/>
    </location>
</feature>
<reference evidence="6" key="2">
    <citation type="submission" date="2016-08" db="EMBL/GenBank/DDBJ databases">
        <authorList>
            <person name="Seilhamer J.J."/>
        </authorList>
    </citation>
    <scope>NUCLEOTIDE SEQUENCE [LARGE SCALE GENOMIC DNA]</scope>
    <source>
        <strain evidence="6">UTMC102</strain>
    </source>
</reference>
<dbReference type="EMBL" id="MCOK01000001">
    <property type="protein sequence ID" value="OOC54507.1"/>
    <property type="molecule type" value="Genomic_DNA"/>
</dbReference>
<evidence type="ECO:0000256" key="2">
    <source>
        <dbReference type="ARBA" id="ARBA00022801"/>
    </source>
</evidence>
<evidence type="ECO:0000313" key="5">
    <source>
        <dbReference type="EMBL" id="NYH50644.1"/>
    </source>
</evidence>
<dbReference type="InterPro" id="IPR019826">
    <property type="entry name" value="Carboxylesterase_B_AS"/>
</dbReference>
<dbReference type="InterPro" id="IPR050654">
    <property type="entry name" value="AChE-related_enzymes"/>
</dbReference>